<evidence type="ECO:0000313" key="1">
    <source>
        <dbReference type="EMBL" id="KAK9871822.1"/>
    </source>
</evidence>
<gene>
    <name evidence="1" type="ORF">WA026_014278</name>
</gene>
<keyword evidence="2" id="KW-1185">Reference proteome</keyword>
<accession>A0AAW1TU20</accession>
<dbReference type="AlphaFoldDB" id="A0AAW1TU20"/>
<dbReference type="Proteomes" id="UP001431783">
    <property type="component" value="Unassembled WGS sequence"/>
</dbReference>
<protein>
    <submittedName>
        <fullName evidence="1">Uncharacterized protein</fullName>
    </submittedName>
</protein>
<organism evidence="1 2">
    <name type="scientific">Henosepilachna vigintioctopunctata</name>
    <dbReference type="NCBI Taxonomy" id="420089"/>
    <lineage>
        <taxon>Eukaryota</taxon>
        <taxon>Metazoa</taxon>
        <taxon>Ecdysozoa</taxon>
        <taxon>Arthropoda</taxon>
        <taxon>Hexapoda</taxon>
        <taxon>Insecta</taxon>
        <taxon>Pterygota</taxon>
        <taxon>Neoptera</taxon>
        <taxon>Endopterygota</taxon>
        <taxon>Coleoptera</taxon>
        <taxon>Polyphaga</taxon>
        <taxon>Cucujiformia</taxon>
        <taxon>Coccinelloidea</taxon>
        <taxon>Coccinellidae</taxon>
        <taxon>Epilachninae</taxon>
        <taxon>Epilachnini</taxon>
        <taxon>Henosepilachna</taxon>
    </lineage>
</organism>
<dbReference type="Gene3D" id="3.60.10.10">
    <property type="entry name" value="Endonuclease/exonuclease/phosphatase"/>
    <property type="match status" value="1"/>
</dbReference>
<name>A0AAW1TU20_9CUCU</name>
<comment type="caution">
    <text evidence="1">The sequence shown here is derived from an EMBL/GenBank/DDBJ whole genome shotgun (WGS) entry which is preliminary data.</text>
</comment>
<dbReference type="InterPro" id="IPR036691">
    <property type="entry name" value="Endo/exonu/phosph_ase_sf"/>
</dbReference>
<reference evidence="1 2" key="1">
    <citation type="submission" date="2023-03" db="EMBL/GenBank/DDBJ databases">
        <title>Genome insight into feeding habits of ladybird beetles.</title>
        <authorList>
            <person name="Li H.-S."/>
            <person name="Huang Y.-H."/>
            <person name="Pang H."/>
        </authorList>
    </citation>
    <scope>NUCLEOTIDE SEQUENCE [LARGE SCALE GENOMIC DNA]</scope>
    <source>
        <strain evidence="1">SYSU_2023b</strain>
        <tissue evidence="1">Whole body</tissue>
    </source>
</reference>
<dbReference type="EMBL" id="JARQZJ010000007">
    <property type="protein sequence ID" value="KAK9871822.1"/>
    <property type="molecule type" value="Genomic_DNA"/>
</dbReference>
<sequence>MMKNEIKILKNRISDIQQSVQFLSDSYDDLKMENKNLGQLLRRGAYLRIENIFIIGDININIDADSNLASEYLNVMAEFNFSSLINGTTRVQGNSQSSIDHIFHNNDNITNENCTSQIGEKLASNLRPPKKSTKDSTINKESSLKKSFFIKPVTETEIETTIHNREGWHTS</sequence>
<proteinExistence type="predicted"/>
<evidence type="ECO:0000313" key="2">
    <source>
        <dbReference type="Proteomes" id="UP001431783"/>
    </source>
</evidence>